<dbReference type="EMBL" id="JAPTGG010000005">
    <property type="protein sequence ID" value="MCZ0865071.1"/>
    <property type="molecule type" value="Genomic_DNA"/>
</dbReference>
<dbReference type="AlphaFoldDB" id="A0A9J6RLK7"/>
<dbReference type="GO" id="GO:0006826">
    <property type="term" value="P:iron ion transport"/>
    <property type="evidence" value="ECO:0007669"/>
    <property type="project" value="UniProtKB-KW"/>
</dbReference>
<dbReference type="Gene3D" id="2.40.170.20">
    <property type="entry name" value="TonB-dependent receptor, beta-barrel domain"/>
    <property type="match status" value="1"/>
</dbReference>
<comment type="caution">
    <text evidence="17">The sequence shown here is derived from an EMBL/GenBank/DDBJ whole genome shotgun (WGS) entry which is preliminary data.</text>
</comment>
<dbReference type="InterPro" id="IPR000531">
    <property type="entry name" value="Beta-barrel_TonB"/>
</dbReference>
<sequence length="806" mass="88334">MKKNRCVSLPHNIGKSSLLAGIAVVGINSHMVSAEEGRSSGSFLLEEVRVTAQKREESAQDVGIAISSFSGDQLRKLGVDDSTDVAAFTPGVSLSGSFAGQQKQYSIRGVTQNDFNDHVESPNAVYIDEGYVAFQQGSIFATFDVARVEVLKGPQGTLFGRNATGGLVHFISNKPTEEFEGYLDIKVGDYNERRLEAAVSGPMTNSILYRVSGFVSKHDGYLENDYPNKTYVKDTNNSAPALSNGPGLAGAGDDLGGDKSWAIRTQLAIDIDDRSNLLLSGFYSESDQSTGPYQSTPTIAELDANGNTLNTYRISPTETREAFGPGGVPVDIFFDGDNDATRPAGRDAYGYLDPDGNDFKTSSDFAFDDVNTYETFGGTVNYSVELNDGMTFTSITDFKNHEKFTTLDLEAGPQNQFTWFGEADIDSVTQEFRLSGEANNMRWVTGFYYLDIDALSIAGFSALTTSSSGFPANFDNPRVSDLKTTSYSLFGQIEFDISDSLKLVTGIRNTEESKDYVFDWYFGSNNDPLAWDIPSGDGIVHIEDDGDENLWTGKIQLDWQVADNVLVYTGFNRGVKAGSFNSGDQTLTLDTVSYDKEVLHAYEIGFKSDLMDGKVRFNGAVYYYDYQDYQAARWTGLGNIITNNDSTVTGAEFELNTSPIENVDIMLTAAYIDANVEDLDLIGDGSILIDVKPTFSPDTTVSAFVRYTFPEVIDGDLALQVSSSYQSSVFSNLSNFDSTKFDSWIVTNIRASWEGHDGVWALDLFVDNVFDERYNVIGFDLSTVCGCSEEAQGKPRWAGASVRYNF</sequence>
<keyword evidence="11 12" id="KW-0998">Cell outer membrane</keyword>
<evidence type="ECO:0000256" key="6">
    <source>
        <dbReference type="ARBA" id="ARBA00022729"/>
    </source>
</evidence>
<comment type="subcellular location">
    <subcellularLocation>
        <location evidence="1 12">Cell outer membrane</location>
        <topology evidence="1 12">Multi-pass membrane protein</topology>
    </subcellularLocation>
</comment>
<evidence type="ECO:0000259" key="16">
    <source>
        <dbReference type="Pfam" id="PF07715"/>
    </source>
</evidence>
<keyword evidence="6" id="KW-0732">Signal</keyword>
<dbReference type="InterPro" id="IPR036942">
    <property type="entry name" value="Beta-barrel_TonB_sf"/>
</dbReference>
<dbReference type="PANTHER" id="PTHR32552">
    <property type="entry name" value="FERRICHROME IRON RECEPTOR-RELATED"/>
    <property type="match status" value="1"/>
</dbReference>
<dbReference type="InterPro" id="IPR037066">
    <property type="entry name" value="Plug_dom_sf"/>
</dbReference>
<dbReference type="RefSeq" id="WP_258331222.1">
    <property type="nucleotide sequence ID" value="NZ_JAPTGG010000005.1"/>
</dbReference>
<evidence type="ECO:0000256" key="7">
    <source>
        <dbReference type="ARBA" id="ARBA00023004"/>
    </source>
</evidence>
<evidence type="ECO:0000313" key="18">
    <source>
        <dbReference type="Proteomes" id="UP001069090"/>
    </source>
</evidence>
<evidence type="ECO:0000256" key="5">
    <source>
        <dbReference type="ARBA" id="ARBA00022692"/>
    </source>
</evidence>
<comment type="similarity">
    <text evidence="12 14">Belongs to the TonB-dependent receptor family.</text>
</comment>
<organism evidence="17 18">
    <name type="scientific">Dasania phycosphaerae</name>
    <dbReference type="NCBI Taxonomy" id="2950436"/>
    <lineage>
        <taxon>Bacteria</taxon>
        <taxon>Pseudomonadati</taxon>
        <taxon>Pseudomonadota</taxon>
        <taxon>Gammaproteobacteria</taxon>
        <taxon>Cellvibrionales</taxon>
        <taxon>Spongiibacteraceae</taxon>
        <taxon>Dasania</taxon>
    </lineage>
</organism>
<keyword evidence="8" id="KW-0406">Ion transport</keyword>
<feature type="domain" description="TonB-dependent receptor-like beta-barrel" evidence="15">
    <location>
        <begin position="303"/>
        <end position="769"/>
    </location>
</feature>
<evidence type="ECO:0000256" key="14">
    <source>
        <dbReference type="RuleBase" id="RU003357"/>
    </source>
</evidence>
<dbReference type="GO" id="GO:0009279">
    <property type="term" value="C:cell outer membrane"/>
    <property type="evidence" value="ECO:0007669"/>
    <property type="project" value="UniProtKB-SubCell"/>
</dbReference>
<dbReference type="Gene3D" id="2.170.130.10">
    <property type="entry name" value="TonB-dependent receptor, plug domain"/>
    <property type="match status" value="1"/>
</dbReference>
<keyword evidence="4" id="KW-0410">Iron transport</keyword>
<dbReference type="InterPro" id="IPR012910">
    <property type="entry name" value="Plug_dom"/>
</dbReference>
<evidence type="ECO:0000256" key="9">
    <source>
        <dbReference type="ARBA" id="ARBA00023077"/>
    </source>
</evidence>
<evidence type="ECO:0000256" key="4">
    <source>
        <dbReference type="ARBA" id="ARBA00022496"/>
    </source>
</evidence>
<gene>
    <name evidence="17" type="ORF">O0V09_07665</name>
</gene>
<evidence type="ECO:0000256" key="1">
    <source>
        <dbReference type="ARBA" id="ARBA00004571"/>
    </source>
</evidence>
<evidence type="ECO:0000256" key="13">
    <source>
        <dbReference type="PROSITE-ProRule" id="PRU10144"/>
    </source>
</evidence>
<dbReference type="PROSITE" id="PS52016">
    <property type="entry name" value="TONB_DEPENDENT_REC_3"/>
    <property type="match status" value="1"/>
</dbReference>
<keyword evidence="3 12" id="KW-1134">Transmembrane beta strand</keyword>
<evidence type="ECO:0000256" key="11">
    <source>
        <dbReference type="ARBA" id="ARBA00023237"/>
    </source>
</evidence>
<evidence type="ECO:0000259" key="15">
    <source>
        <dbReference type="Pfam" id="PF00593"/>
    </source>
</evidence>
<protein>
    <submittedName>
        <fullName evidence="17">TonB-dependent receptor</fullName>
    </submittedName>
</protein>
<keyword evidence="5 12" id="KW-0812">Transmembrane</keyword>
<evidence type="ECO:0000256" key="8">
    <source>
        <dbReference type="ARBA" id="ARBA00023065"/>
    </source>
</evidence>
<evidence type="ECO:0000256" key="10">
    <source>
        <dbReference type="ARBA" id="ARBA00023136"/>
    </source>
</evidence>
<dbReference type="SUPFAM" id="SSF56935">
    <property type="entry name" value="Porins"/>
    <property type="match status" value="1"/>
</dbReference>
<name>A0A9J6RLK7_9GAMM</name>
<feature type="domain" description="TonB-dependent receptor plug" evidence="16">
    <location>
        <begin position="59"/>
        <end position="166"/>
    </location>
</feature>
<keyword evidence="18" id="KW-1185">Reference proteome</keyword>
<evidence type="ECO:0000256" key="2">
    <source>
        <dbReference type="ARBA" id="ARBA00022448"/>
    </source>
</evidence>
<reference evidence="17 18" key="1">
    <citation type="submission" date="2022-12" db="EMBL/GenBank/DDBJ databases">
        <title>Dasania phycosphaerae sp. nov., isolated from particulate material of the south coast of Korea.</title>
        <authorList>
            <person name="Jiang Y."/>
        </authorList>
    </citation>
    <scope>NUCLEOTIDE SEQUENCE [LARGE SCALE GENOMIC DNA]</scope>
    <source>
        <strain evidence="17 18">GY-19</strain>
    </source>
</reference>
<keyword evidence="9 14" id="KW-0798">TonB box</keyword>
<dbReference type="PROSITE" id="PS01156">
    <property type="entry name" value="TONB_DEPENDENT_REC_2"/>
    <property type="match status" value="1"/>
</dbReference>
<dbReference type="PANTHER" id="PTHR32552:SF81">
    <property type="entry name" value="TONB-DEPENDENT OUTER MEMBRANE RECEPTOR"/>
    <property type="match status" value="1"/>
</dbReference>
<keyword evidence="2 12" id="KW-0813">Transport</keyword>
<evidence type="ECO:0000256" key="12">
    <source>
        <dbReference type="PROSITE-ProRule" id="PRU01360"/>
    </source>
</evidence>
<evidence type="ECO:0000313" key="17">
    <source>
        <dbReference type="EMBL" id="MCZ0865071.1"/>
    </source>
</evidence>
<dbReference type="InterPro" id="IPR039426">
    <property type="entry name" value="TonB-dep_rcpt-like"/>
</dbReference>
<dbReference type="Proteomes" id="UP001069090">
    <property type="component" value="Unassembled WGS sequence"/>
</dbReference>
<keyword evidence="7" id="KW-0408">Iron</keyword>
<keyword evidence="10 12" id="KW-0472">Membrane</keyword>
<accession>A0A9J6RLK7</accession>
<dbReference type="Pfam" id="PF00593">
    <property type="entry name" value="TonB_dep_Rec_b-barrel"/>
    <property type="match status" value="1"/>
</dbReference>
<proteinExistence type="inferred from homology"/>
<keyword evidence="17" id="KW-0675">Receptor</keyword>
<evidence type="ECO:0000256" key="3">
    <source>
        <dbReference type="ARBA" id="ARBA00022452"/>
    </source>
</evidence>
<dbReference type="Pfam" id="PF07715">
    <property type="entry name" value="Plug"/>
    <property type="match status" value="1"/>
</dbReference>
<feature type="short sequence motif" description="TonB C-terminal box" evidence="13">
    <location>
        <begin position="789"/>
        <end position="806"/>
    </location>
</feature>
<dbReference type="InterPro" id="IPR010917">
    <property type="entry name" value="TonB_rcpt_CS"/>
</dbReference>